<evidence type="ECO:0000313" key="2">
    <source>
        <dbReference type="EMBL" id="TKR70465.1"/>
    </source>
</evidence>
<feature type="compositionally biased region" description="Polar residues" evidence="1">
    <location>
        <begin position="26"/>
        <end position="37"/>
    </location>
</feature>
<comment type="caution">
    <text evidence="2">The sequence shown here is derived from an EMBL/GenBank/DDBJ whole genome shotgun (WGS) entry which is preliminary data.</text>
</comment>
<feature type="compositionally biased region" description="Basic residues" evidence="1">
    <location>
        <begin position="46"/>
        <end position="66"/>
    </location>
</feature>
<reference evidence="2 3" key="2">
    <citation type="journal article" date="2019" name="G3 (Bethesda)">
        <title>Hybrid Assembly of the Genome of the Entomopathogenic Nematode Steinernema carpocapsae Identifies the X-Chromosome.</title>
        <authorList>
            <person name="Serra L."/>
            <person name="Macchietto M."/>
            <person name="Macias-Munoz A."/>
            <person name="McGill C.J."/>
            <person name="Rodriguez I.M."/>
            <person name="Rodriguez B."/>
            <person name="Murad R."/>
            <person name="Mortazavi A."/>
        </authorList>
    </citation>
    <scope>NUCLEOTIDE SEQUENCE [LARGE SCALE GENOMIC DNA]</scope>
    <source>
        <strain evidence="2 3">ALL</strain>
    </source>
</reference>
<feature type="compositionally biased region" description="Polar residues" evidence="1">
    <location>
        <begin position="7"/>
        <end position="18"/>
    </location>
</feature>
<feature type="compositionally biased region" description="Polar residues" evidence="1">
    <location>
        <begin position="80"/>
        <end position="104"/>
    </location>
</feature>
<keyword evidence="3" id="KW-1185">Reference proteome</keyword>
<proteinExistence type="predicted"/>
<dbReference type="Proteomes" id="UP000298663">
    <property type="component" value="Unassembled WGS sequence"/>
</dbReference>
<evidence type="ECO:0000256" key="1">
    <source>
        <dbReference type="SAM" id="MobiDB-lite"/>
    </source>
</evidence>
<feature type="region of interest" description="Disordered" evidence="1">
    <location>
        <begin position="1"/>
        <end position="133"/>
    </location>
</feature>
<reference evidence="2 3" key="1">
    <citation type="journal article" date="2015" name="Genome Biol.">
        <title>Comparative genomics of Steinernema reveals deeply conserved gene regulatory networks.</title>
        <authorList>
            <person name="Dillman A.R."/>
            <person name="Macchietto M."/>
            <person name="Porter C.F."/>
            <person name="Rogers A."/>
            <person name="Williams B."/>
            <person name="Antoshechkin I."/>
            <person name="Lee M.M."/>
            <person name="Goodwin Z."/>
            <person name="Lu X."/>
            <person name="Lewis E.E."/>
            <person name="Goodrich-Blair H."/>
            <person name="Stock S.P."/>
            <person name="Adams B.J."/>
            <person name="Sternberg P.W."/>
            <person name="Mortazavi A."/>
        </authorList>
    </citation>
    <scope>NUCLEOTIDE SEQUENCE [LARGE SCALE GENOMIC DNA]</scope>
    <source>
        <strain evidence="2 3">ALL</strain>
    </source>
</reference>
<gene>
    <name evidence="2" type="ORF">L596_022493</name>
</gene>
<protein>
    <submittedName>
        <fullName evidence="2">Uncharacterized protein</fullName>
    </submittedName>
</protein>
<name>A0A4V6XVX5_STECR</name>
<sequence>MLKTFLAATSSVNSSPKTRSTRNFRNRTPTLPWTSCSIPARPGKQTQKRQRQNRHRPARAHRRRRAQWLPQVSERAAQRQPGTVHSVQSCSMTLGSDSPRSSFNPIRPFVPRALQRSTSQDKAKKEEPKEFIL</sequence>
<accession>A0A4V6XVX5</accession>
<dbReference type="EMBL" id="AZBU02000007">
    <property type="protein sequence ID" value="TKR70465.1"/>
    <property type="molecule type" value="Genomic_DNA"/>
</dbReference>
<feature type="compositionally biased region" description="Basic and acidic residues" evidence="1">
    <location>
        <begin position="119"/>
        <end position="133"/>
    </location>
</feature>
<organism evidence="2 3">
    <name type="scientific">Steinernema carpocapsae</name>
    <name type="common">Entomopathogenic nematode</name>
    <dbReference type="NCBI Taxonomy" id="34508"/>
    <lineage>
        <taxon>Eukaryota</taxon>
        <taxon>Metazoa</taxon>
        <taxon>Ecdysozoa</taxon>
        <taxon>Nematoda</taxon>
        <taxon>Chromadorea</taxon>
        <taxon>Rhabditida</taxon>
        <taxon>Tylenchina</taxon>
        <taxon>Panagrolaimomorpha</taxon>
        <taxon>Strongyloidoidea</taxon>
        <taxon>Steinernematidae</taxon>
        <taxon>Steinernema</taxon>
    </lineage>
</organism>
<evidence type="ECO:0000313" key="3">
    <source>
        <dbReference type="Proteomes" id="UP000298663"/>
    </source>
</evidence>
<dbReference type="AlphaFoldDB" id="A0A4V6XVX5"/>